<feature type="non-terminal residue" evidence="1">
    <location>
        <position position="107"/>
    </location>
</feature>
<dbReference type="InParanoid" id="F4PBX3"/>
<organism evidence="1 2">
    <name type="scientific">Batrachochytrium dendrobatidis (strain JAM81 / FGSC 10211)</name>
    <name type="common">Frog chytrid fungus</name>
    <dbReference type="NCBI Taxonomy" id="684364"/>
    <lineage>
        <taxon>Eukaryota</taxon>
        <taxon>Fungi</taxon>
        <taxon>Fungi incertae sedis</taxon>
        <taxon>Chytridiomycota</taxon>
        <taxon>Chytridiomycota incertae sedis</taxon>
        <taxon>Chytridiomycetes</taxon>
        <taxon>Rhizophydiales</taxon>
        <taxon>Rhizophydiales incertae sedis</taxon>
        <taxon>Batrachochytrium</taxon>
    </lineage>
</organism>
<evidence type="ECO:0000313" key="1">
    <source>
        <dbReference type="EMBL" id="EGF77525.1"/>
    </source>
</evidence>
<name>F4PBX3_BATDJ</name>
<reference evidence="1 2" key="1">
    <citation type="submission" date="2009-12" db="EMBL/GenBank/DDBJ databases">
        <title>The draft genome of Batrachochytrium dendrobatidis.</title>
        <authorList>
            <consortium name="US DOE Joint Genome Institute (JGI-PGF)"/>
            <person name="Kuo A."/>
            <person name="Salamov A."/>
            <person name="Schmutz J."/>
            <person name="Lucas S."/>
            <person name="Pitluck S."/>
            <person name="Rosenblum E."/>
            <person name="Stajich J."/>
            <person name="Eisen M."/>
            <person name="Grigoriev I.V."/>
        </authorList>
    </citation>
    <scope>NUCLEOTIDE SEQUENCE [LARGE SCALE GENOMIC DNA]</scope>
    <source>
        <strain evidence="2">JAM81 / FGSC 10211</strain>
    </source>
</reference>
<proteinExistence type="predicted"/>
<protein>
    <submittedName>
        <fullName evidence="1">Uncharacterized protein</fullName>
    </submittedName>
</protein>
<dbReference type="Proteomes" id="UP000007241">
    <property type="component" value="Unassembled WGS sequence"/>
</dbReference>
<accession>F4PBX3</accession>
<dbReference type="RefSeq" id="XP_006681972.1">
    <property type="nucleotide sequence ID" value="XM_006681909.1"/>
</dbReference>
<dbReference type="GeneID" id="18240090"/>
<keyword evidence="2" id="KW-1185">Reference proteome</keyword>
<evidence type="ECO:0000313" key="2">
    <source>
        <dbReference type="Proteomes" id="UP000007241"/>
    </source>
</evidence>
<dbReference type="EMBL" id="GL882892">
    <property type="protein sequence ID" value="EGF77525.1"/>
    <property type="molecule type" value="Genomic_DNA"/>
</dbReference>
<dbReference type="HOGENOM" id="CLU_2312689_0_0_1"/>
<gene>
    <name evidence="1" type="ORF">BATDEDRAFT_32391</name>
</gene>
<dbReference type="AlphaFoldDB" id="F4PBX3"/>
<sequence length="107" mass="11945">MTFGRGPLVHLDIWTWSLGHGPFGHGPPSDPWDVGRGLRTPCLWTPCLSDMVLGHRVFGHHPRTFPTSPSIPLPLDTYLAVRRLFGLGHYLTKSPVTKPVPYHVICN</sequence>